<evidence type="ECO:0000313" key="2">
    <source>
        <dbReference type="Proteomes" id="UP000729290"/>
    </source>
</evidence>
<dbReference type="RefSeq" id="WP_205132934.1">
    <property type="nucleotide sequence ID" value="NZ_JACSNT010000003.1"/>
</dbReference>
<evidence type="ECO:0000313" key="1">
    <source>
        <dbReference type="EMBL" id="MBM6878792.1"/>
    </source>
</evidence>
<sequence length="519" mass="60007">MEQKNTTLRHDELLRLFTHEYEKYVSHMDEGCREQLYQVAPMVFAKWYHTALAADTILSPVNIISQDLGFDEGEAAYVLDISPEKEGKEKYSFRLLTYTLERHPLLADLALVLDHCLPDCTVDENGFFPEEERAALLARLSFADAFYLDYLTQLCRQLRLLEPVTAIHVHKVRKSPKAVEFLSLPPIEQLELLKEEACYLAAGRFRYTMDLEADTIDSGFFLACLEGHQEVDEIFVRFYKRVDVDISDLWQTPPSHLTEEDHAILSSLLFAGIMLDKWFLTPMSVFFRLIRPISFTPFRFYLTVNHLAALFLMGHNISPELFLPPSYYSLTSLGKALAENKEPKEEDRQKMPHALNYDQILDAVASEWEMRIYEELLRVEVAPELYVFRVCVAEDETLWKDIEIETHSHLHEFCCDLCAAFGMDAVSDYLLSVPDQNGFPVEYAPMGSKSALNKTNRLTLEELPIQIDTALRLVPEKNKKLALRILPLEKKRGSGYLQYPRVRAQSKKITRQEQIDEIY</sequence>
<dbReference type="Proteomes" id="UP000729290">
    <property type="component" value="Unassembled WGS sequence"/>
</dbReference>
<protein>
    <recommendedName>
        <fullName evidence="3">Helicase XPB/Ssl2 N-terminal domain-containing protein</fullName>
    </recommendedName>
</protein>
<proteinExistence type="predicted"/>
<gene>
    <name evidence="1" type="ORF">H9X83_11600</name>
</gene>
<evidence type="ECO:0008006" key="3">
    <source>
        <dbReference type="Google" id="ProtNLM"/>
    </source>
</evidence>
<accession>A0ABS2GD49</accession>
<reference evidence="1 2" key="1">
    <citation type="journal article" date="2021" name="Sci. Rep.">
        <title>The distribution of antibiotic resistance genes in chicken gut microbiota commensals.</title>
        <authorList>
            <person name="Juricova H."/>
            <person name="Matiasovicova J."/>
            <person name="Kubasova T."/>
            <person name="Cejkova D."/>
            <person name="Rychlik I."/>
        </authorList>
    </citation>
    <scope>NUCLEOTIDE SEQUENCE [LARGE SCALE GENOMIC DNA]</scope>
    <source>
        <strain evidence="1 2">An431b</strain>
    </source>
</reference>
<comment type="caution">
    <text evidence="1">The sequence shown here is derived from an EMBL/GenBank/DDBJ whole genome shotgun (WGS) entry which is preliminary data.</text>
</comment>
<organism evidence="1 2">
    <name type="scientific">Anaerotignum lactatifermentans</name>
    <dbReference type="NCBI Taxonomy" id="160404"/>
    <lineage>
        <taxon>Bacteria</taxon>
        <taxon>Bacillati</taxon>
        <taxon>Bacillota</taxon>
        <taxon>Clostridia</taxon>
        <taxon>Lachnospirales</taxon>
        <taxon>Anaerotignaceae</taxon>
        <taxon>Anaerotignum</taxon>
    </lineage>
</organism>
<keyword evidence="2" id="KW-1185">Reference proteome</keyword>
<name>A0ABS2GD49_9FIRM</name>
<dbReference type="EMBL" id="JACSNV010000022">
    <property type="protein sequence ID" value="MBM6878792.1"/>
    <property type="molecule type" value="Genomic_DNA"/>
</dbReference>